<reference evidence="1 2" key="1">
    <citation type="journal article" date="2018" name="Front. Plant Sci.">
        <title>Red Clover (Trifolium pratense) and Zigzag Clover (T. medium) - A Picture of Genomic Similarities and Differences.</title>
        <authorList>
            <person name="Dluhosova J."/>
            <person name="Istvanek J."/>
            <person name="Nedelnik J."/>
            <person name="Repkova J."/>
        </authorList>
    </citation>
    <scope>NUCLEOTIDE SEQUENCE [LARGE SCALE GENOMIC DNA]</scope>
    <source>
        <strain evidence="2">cv. 10/8</strain>
        <tissue evidence="1">Leaf</tissue>
    </source>
</reference>
<evidence type="ECO:0000313" key="1">
    <source>
        <dbReference type="EMBL" id="MCI27012.1"/>
    </source>
</evidence>
<sequence>CFLCAIGLEDASLKGVLRPMYIYQGLMVDTNVLV</sequence>
<accession>A0A392QT18</accession>
<proteinExistence type="predicted"/>
<dbReference type="AlphaFoldDB" id="A0A392QT18"/>
<dbReference type="Proteomes" id="UP000265520">
    <property type="component" value="Unassembled WGS sequence"/>
</dbReference>
<evidence type="ECO:0000313" key="2">
    <source>
        <dbReference type="Proteomes" id="UP000265520"/>
    </source>
</evidence>
<keyword evidence="2" id="KW-1185">Reference proteome</keyword>
<organism evidence="1 2">
    <name type="scientific">Trifolium medium</name>
    <dbReference type="NCBI Taxonomy" id="97028"/>
    <lineage>
        <taxon>Eukaryota</taxon>
        <taxon>Viridiplantae</taxon>
        <taxon>Streptophyta</taxon>
        <taxon>Embryophyta</taxon>
        <taxon>Tracheophyta</taxon>
        <taxon>Spermatophyta</taxon>
        <taxon>Magnoliopsida</taxon>
        <taxon>eudicotyledons</taxon>
        <taxon>Gunneridae</taxon>
        <taxon>Pentapetalae</taxon>
        <taxon>rosids</taxon>
        <taxon>fabids</taxon>
        <taxon>Fabales</taxon>
        <taxon>Fabaceae</taxon>
        <taxon>Papilionoideae</taxon>
        <taxon>50 kb inversion clade</taxon>
        <taxon>NPAAA clade</taxon>
        <taxon>Hologalegina</taxon>
        <taxon>IRL clade</taxon>
        <taxon>Trifolieae</taxon>
        <taxon>Trifolium</taxon>
    </lineage>
</organism>
<comment type="caution">
    <text evidence="1">The sequence shown here is derived from an EMBL/GenBank/DDBJ whole genome shotgun (WGS) entry which is preliminary data.</text>
</comment>
<dbReference type="EMBL" id="LXQA010156809">
    <property type="protein sequence ID" value="MCI27012.1"/>
    <property type="molecule type" value="Genomic_DNA"/>
</dbReference>
<feature type="non-terminal residue" evidence="1">
    <location>
        <position position="1"/>
    </location>
</feature>
<name>A0A392QT18_9FABA</name>
<protein>
    <submittedName>
        <fullName evidence="1">Uncharacterized protein</fullName>
    </submittedName>
</protein>